<dbReference type="InterPro" id="IPR005119">
    <property type="entry name" value="LysR_subst-bd"/>
</dbReference>
<dbReference type="InterPro" id="IPR036388">
    <property type="entry name" value="WH-like_DNA-bd_sf"/>
</dbReference>
<evidence type="ECO:0000256" key="2">
    <source>
        <dbReference type="ARBA" id="ARBA00023015"/>
    </source>
</evidence>
<dbReference type="Gene3D" id="3.40.190.290">
    <property type="match status" value="1"/>
</dbReference>
<dbReference type="KEGG" id="clap:NCTC11466_02364"/>
<organism evidence="6 7">
    <name type="scientific">Cedecea lapagei</name>
    <dbReference type="NCBI Taxonomy" id="158823"/>
    <lineage>
        <taxon>Bacteria</taxon>
        <taxon>Pseudomonadati</taxon>
        <taxon>Pseudomonadota</taxon>
        <taxon>Gammaproteobacteria</taxon>
        <taxon>Enterobacterales</taxon>
        <taxon>Enterobacteriaceae</taxon>
        <taxon>Cedecea</taxon>
    </lineage>
</organism>
<dbReference type="RefSeq" id="WP_126356347.1">
    <property type="nucleotide sequence ID" value="NZ_LR134201.1"/>
</dbReference>
<dbReference type="PRINTS" id="PR00039">
    <property type="entry name" value="HTHLYSR"/>
</dbReference>
<dbReference type="GO" id="GO:0003700">
    <property type="term" value="F:DNA-binding transcription factor activity"/>
    <property type="evidence" value="ECO:0007669"/>
    <property type="project" value="InterPro"/>
</dbReference>
<dbReference type="OrthoDB" id="196624at2"/>
<dbReference type="Gene3D" id="1.10.10.10">
    <property type="entry name" value="Winged helix-like DNA-binding domain superfamily/Winged helix DNA-binding domain"/>
    <property type="match status" value="1"/>
</dbReference>
<evidence type="ECO:0000256" key="1">
    <source>
        <dbReference type="ARBA" id="ARBA00009437"/>
    </source>
</evidence>
<dbReference type="EMBL" id="LR134201">
    <property type="protein sequence ID" value="VEB97839.1"/>
    <property type="molecule type" value="Genomic_DNA"/>
</dbReference>
<feature type="domain" description="HTH lysR-type" evidence="5">
    <location>
        <begin position="1"/>
        <end position="60"/>
    </location>
</feature>
<evidence type="ECO:0000259" key="5">
    <source>
        <dbReference type="PROSITE" id="PS50931"/>
    </source>
</evidence>
<dbReference type="InterPro" id="IPR036390">
    <property type="entry name" value="WH_DNA-bd_sf"/>
</dbReference>
<dbReference type="SUPFAM" id="SSF46785">
    <property type="entry name" value="Winged helix' DNA-binding domain"/>
    <property type="match status" value="1"/>
</dbReference>
<keyword evidence="4" id="KW-0804">Transcription</keyword>
<dbReference type="PROSITE" id="PS50931">
    <property type="entry name" value="HTH_LYSR"/>
    <property type="match status" value="1"/>
</dbReference>
<keyword evidence="2" id="KW-0805">Transcription regulation</keyword>
<dbReference type="InterPro" id="IPR000847">
    <property type="entry name" value="LysR_HTH_N"/>
</dbReference>
<keyword evidence="3" id="KW-0238">DNA-binding</keyword>
<evidence type="ECO:0000256" key="4">
    <source>
        <dbReference type="ARBA" id="ARBA00023163"/>
    </source>
</evidence>
<proteinExistence type="inferred from homology"/>
<gene>
    <name evidence="6" type="primary">hcaR_1</name>
    <name evidence="6" type="ORF">NCTC11466_02364</name>
</gene>
<dbReference type="GO" id="GO:0000976">
    <property type="term" value="F:transcription cis-regulatory region binding"/>
    <property type="evidence" value="ECO:0007669"/>
    <property type="project" value="TreeGrafter"/>
</dbReference>
<dbReference type="Pfam" id="PF00126">
    <property type="entry name" value="HTH_1"/>
    <property type="match status" value="1"/>
</dbReference>
<dbReference type="Pfam" id="PF03466">
    <property type="entry name" value="LysR_substrate"/>
    <property type="match status" value="1"/>
</dbReference>
<keyword evidence="7" id="KW-1185">Reference proteome</keyword>
<dbReference type="SUPFAM" id="SSF53850">
    <property type="entry name" value="Periplasmic binding protein-like II"/>
    <property type="match status" value="1"/>
</dbReference>
<name>A0A3S5DPR4_9ENTR</name>
<evidence type="ECO:0000313" key="6">
    <source>
        <dbReference type="EMBL" id="VEB97839.1"/>
    </source>
</evidence>
<protein>
    <submittedName>
        <fullName evidence="6">Hca operon transcriptional activator</fullName>
    </submittedName>
</protein>
<comment type="similarity">
    <text evidence="1">Belongs to the LysR transcriptional regulatory family.</text>
</comment>
<sequence length="287" mass="32266">MRYSPESLEAFLQAVETGSFSAAARKLKKSQSTISSAIANLEADLGVTLFDRHARQPTLTAHGQRVLPYVQAIFAASERLDEISVRLADNVEPRLTFVLSDMWQTAHHESILRQFSGRYPDIEFECMIAEDEDVIDSLQIGRAHVGVLRVQESYPPDITVARLQVGAEMAIFIHRDHPLAKQKEVRMDELHTVRQLVLKTFVRPGNVAARGPVWSSPSLLLLLEMAEQGFGWGILPGWLVEQFGHGVLTQLTVEGWPQNLDVDVAWSNKTPPGPAGRWMIDRLRERR</sequence>
<evidence type="ECO:0000256" key="3">
    <source>
        <dbReference type="ARBA" id="ARBA00023125"/>
    </source>
</evidence>
<dbReference type="CDD" id="cd05466">
    <property type="entry name" value="PBP2_LTTR_substrate"/>
    <property type="match status" value="1"/>
</dbReference>
<dbReference type="FunFam" id="1.10.10.10:FF:000001">
    <property type="entry name" value="LysR family transcriptional regulator"/>
    <property type="match status" value="1"/>
</dbReference>
<dbReference type="AlphaFoldDB" id="A0A3S5DPR4"/>
<accession>A0A3S5DPR4</accession>
<dbReference type="PANTHER" id="PTHR30126">
    <property type="entry name" value="HTH-TYPE TRANSCRIPTIONAL REGULATOR"/>
    <property type="match status" value="1"/>
</dbReference>
<dbReference type="PANTHER" id="PTHR30126:SF91">
    <property type="entry name" value="LYSR FAMILY TRANSCRIPTIONAL REGULATOR"/>
    <property type="match status" value="1"/>
</dbReference>
<dbReference type="Proteomes" id="UP000274122">
    <property type="component" value="Chromosome"/>
</dbReference>
<evidence type="ECO:0000313" key="7">
    <source>
        <dbReference type="Proteomes" id="UP000274122"/>
    </source>
</evidence>
<reference evidence="6 7" key="1">
    <citation type="submission" date="2018-12" db="EMBL/GenBank/DDBJ databases">
        <authorList>
            <consortium name="Pathogen Informatics"/>
        </authorList>
    </citation>
    <scope>NUCLEOTIDE SEQUENCE [LARGE SCALE GENOMIC DNA]</scope>
    <source>
        <strain evidence="6 7">NCTC11466</strain>
    </source>
</reference>